<dbReference type="PANTHER" id="PTHR46481:SF9">
    <property type="entry name" value="ZINC FINGER BED DOMAIN-CONTAINING PROTEIN 1-LIKE"/>
    <property type="match status" value="1"/>
</dbReference>
<reference evidence="3" key="1">
    <citation type="journal article" date="2023" name="Front. Mar. Sci.">
        <title>A new Merluccius polli reference genome to investigate the effects of global change in West African waters.</title>
        <authorList>
            <person name="Mateo J.L."/>
            <person name="Blanco-Fernandez C."/>
            <person name="Garcia-Vazquez E."/>
            <person name="Machado-Schiaffino G."/>
        </authorList>
    </citation>
    <scope>NUCLEOTIDE SEQUENCE</scope>
    <source>
        <strain evidence="3">C29</strain>
        <tissue evidence="3">Fin</tissue>
    </source>
</reference>
<dbReference type="GO" id="GO:0046983">
    <property type="term" value="F:protein dimerization activity"/>
    <property type="evidence" value="ECO:0007669"/>
    <property type="project" value="InterPro"/>
</dbReference>
<organism evidence="3 4">
    <name type="scientific">Merluccius polli</name>
    <name type="common">Benguela hake</name>
    <name type="synonym">Merluccius cadenati</name>
    <dbReference type="NCBI Taxonomy" id="89951"/>
    <lineage>
        <taxon>Eukaryota</taxon>
        <taxon>Metazoa</taxon>
        <taxon>Chordata</taxon>
        <taxon>Craniata</taxon>
        <taxon>Vertebrata</taxon>
        <taxon>Euteleostomi</taxon>
        <taxon>Actinopterygii</taxon>
        <taxon>Neopterygii</taxon>
        <taxon>Teleostei</taxon>
        <taxon>Neoteleostei</taxon>
        <taxon>Acanthomorphata</taxon>
        <taxon>Zeiogadaria</taxon>
        <taxon>Gadariae</taxon>
        <taxon>Gadiformes</taxon>
        <taxon>Gadoidei</taxon>
        <taxon>Merlucciidae</taxon>
        <taxon>Merluccius</taxon>
    </lineage>
</organism>
<proteinExistence type="predicted"/>
<name>A0AA47NTG8_MERPO</name>
<feature type="domain" description="HAT C-terminal dimerisation" evidence="2">
    <location>
        <begin position="327"/>
        <end position="396"/>
    </location>
</feature>
<protein>
    <submittedName>
        <fullName evidence="3">Zinc finger BED domain-containing protein 1</fullName>
    </submittedName>
</protein>
<dbReference type="Proteomes" id="UP001174136">
    <property type="component" value="Unassembled WGS sequence"/>
</dbReference>
<dbReference type="SUPFAM" id="SSF53098">
    <property type="entry name" value="Ribonuclease H-like"/>
    <property type="match status" value="1"/>
</dbReference>
<sequence>MKMNCLQTAFFPEDHTGLNIAEGLRQTMAAWDLSEERQVCITTDNASNMKLAAELNGWMRLQCFGHRLHLAIENAMKDHRIGRAMGVCKKVVSAFSYSWKKKRELTDVQKRLNLPEHSLKTECPTRWGSRQAMIGRVLEQQKAIAEVLFNDTKNRHLTPSWQDIDVLEAINKSLSPLVEFTDALFGEQYVTNSPPFQHLHIGRAGERHRPCKVHQAEDLNEKYDDAPTQELLDMASALDPRFKLTYVSEDKRGSIEERLSSEMKTVMVEKAPQRAVTPADDPDAAGAAGGAPKKKKALGSFFKLVTEGTAQRSAALQPDQDRAIASELQSYFQAGTLNTEADPLEWWKMSQNFYPRLSNLARKYLCIPATSASSERVFSTGGNVVTCLRSSLKPDQEQLDTLRDALSESKRLNHALTERTHNLQTALEQQTSTLQEMSNVRQALKRQKEAGLEAQGSAQQHQREREGLQERLSALQVSMTMLQMERGELERDVTRLRKDKTSLRKTLEKVELQRRRREEEMLLGGQETERLVRDLAETQAELQSLQARHSELGHNHTQRLLEASARHTQEMEVETGRLRAAQHQAELALESRERAHRQRVKGLEGQVGSETSK</sequence>
<evidence type="ECO:0000313" key="3">
    <source>
        <dbReference type="EMBL" id="KAK0137901.1"/>
    </source>
</evidence>
<dbReference type="EMBL" id="JAOPHQ010004843">
    <property type="protein sequence ID" value="KAK0137901.1"/>
    <property type="molecule type" value="Genomic_DNA"/>
</dbReference>
<comment type="caution">
    <text evidence="3">The sequence shown here is derived from an EMBL/GenBank/DDBJ whole genome shotgun (WGS) entry which is preliminary data.</text>
</comment>
<evidence type="ECO:0000313" key="4">
    <source>
        <dbReference type="Proteomes" id="UP001174136"/>
    </source>
</evidence>
<dbReference type="InterPro" id="IPR052035">
    <property type="entry name" value="ZnF_BED_domain_contain"/>
</dbReference>
<feature type="region of interest" description="Disordered" evidence="1">
    <location>
        <begin position="272"/>
        <end position="293"/>
    </location>
</feature>
<dbReference type="Pfam" id="PF05699">
    <property type="entry name" value="Dimer_Tnp_hAT"/>
    <property type="match status" value="1"/>
</dbReference>
<dbReference type="PANTHER" id="PTHR46481">
    <property type="entry name" value="ZINC FINGER BED DOMAIN-CONTAINING PROTEIN 4"/>
    <property type="match status" value="1"/>
</dbReference>
<feature type="region of interest" description="Disordered" evidence="1">
    <location>
        <begin position="588"/>
        <end position="613"/>
    </location>
</feature>
<accession>A0AA47NTG8</accession>
<dbReference type="InterPro" id="IPR008906">
    <property type="entry name" value="HATC_C_dom"/>
</dbReference>
<feature type="region of interest" description="Disordered" evidence="1">
    <location>
        <begin position="445"/>
        <end position="466"/>
    </location>
</feature>
<evidence type="ECO:0000256" key="1">
    <source>
        <dbReference type="SAM" id="MobiDB-lite"/>
    </source>
</evidence>
<dbReference type="AlphaFoldDB" id="A0AA47NTG8"/>
<gene>
    <name evidence="3" type="primary">ZBED1_139</name>
    <name evidence="3" type="ORF">N1851_025870</name>
</gene>
<dbReference type="InterPro" id="IPR012337">
    <property type="entry name" value="RNaseH-like_sf"/>
</dbReference>
<evidence type="ECO:0000259" key="2">
    <source>
        <dbReference type="Pfam" id="PF05699"/>
    </source>
</evidence>
<keyword evidence="4" id="KW-1185">Reference proteome</keyword>